<proteinExistence type="predicted"/>
<dbReference type="AlphaFoldDB" id="A0A4Z0W4T9"/>
<feature type="domain" description="PhnB-like" evidence="1">
    <location>
        <begin position="131"/>
        <end position="238"/>
    </location>
</feature>
<dbReference type="SUPFAM" id="SSF54593">
    <property type="entry name" value="Glyoxalase/Bleomycin resistance protein/Dihydroxybiphenyl dioxygenase"/>
    <property type="match status" value="2"/>
</dbReference>
<evidence type="ECO:0000313" key="2">
    <source>
        <dbReference type="EMBL" id="TGG91701.1"/>
    </source>
</evidence>
<evidence type="ECO:0000259" key="1">
    <source>
        <dbReference type="Pfam" id="PF06983"/>
    </source>
</evidence>
<accession>A0A4Z0W4T9</accession>
<dbReference type="Pfam" id="PF06983">
    <property type="entry name" value="3-dmu-9_3-mt"/>
    <property type="match status" value="2"/>
</dbReference>
<name>A0A4Z0W4T9_9GAMM</name>
<feature type="domain" description="PhnB-like" evidence="1">
    <location>
        <begin position="10"/>
        <end position="118"/>
    </location>
</feature>
<dbReference type="OrthoDB" id="9806473at2"/>
<keyword evidence="3" id="KW-1185">Reference proteome</keyword>
<evidence type="ECO:0000313" key="3">
    <source>
        <dbReference type="Proteomes" id="UP000297475"/>
    </source>
</evidence>
<dbReference type="Proteomes" id="UP000297475">
    <property type="component" value="Unassembled WGS sequence"/>
</dbReference>
<organism evidence="2 3">
    <name type="scientific">Natronospirillum operosum</name>
    <dbReference type="NCBI Taxonomy" id="2759953"/>
    <lineage>
        <taxon>Bacteria</taxon>
        <taxon>Pseudomonadati</taxon>
        <taxon>Pseudomonadota</taxon>
        <taxon>Gammaproteobacteria</taxon>
        <taxon>Oceanospirillales</taxon>
        <taxon>Natronospirillaceae</taxon>
        <taxon>Natronospirillum</taxon>
    </lineage>
</organism>
<dbReference type="Gene3D" id="3.30.720.100">
    <property type="match status" value="1"/>
</dbReference>
<sequence>MNDNAETKPITPCLWFDGDGEDAARFYCDLFPDARIVAATPVAVDFEIAGQPFVSLNGGPQYSPNPSISFRYVCSDEEEQQRLTAGLAAGGQVLSERADVFWPQDSVWVQDRWGVAWYLLVDASAREAQRIVPVLHFGGDQRDRMDEALELYACLFPRIRPGDSNGAQRYAALERKGQQCLLMELPGPKTFDFDEGVSLTVYCETQEEIDRYWRTLSTGGQEQMCGWLRDRFGVAWQILPSILPEILSDHDTAQKASEALMEMKKINIEQLIRAGKGYA</sequence>
<dbReference type="InterPro" id="IPR028973">
    <property type="entry name" value="PhnB-like"/>
</dbReference>
<reference evidence="2 3" key="1">
    <citation type="submission" date="2019-04" db="EMBL/GenBank/DDBJ databases">
        <title>Natronospirillum operosus gen. nov., sp. nov., a haloalkaliphilic satellite isolated from decaying biomass of laboratory culture of cyanobacterium Geitlerinema sp. and proposal of Natronospirillaceae fam. nov. and Saccharospirillaceae fam. nov.</title>
        <authorList>
            <person name="Kevbrin V."/>
            <person name="Boltyanskaya Y."/>
            <person name="Koziaeva V."/>
            <person name="Grouzdev D.S."/>
            <person name="Park M."/>
            <person name="Cho J."/>
        </authorList>
    </citation>
    <scope>NUCLEOTIDE SEQUENCE [LARGE SCALE GENOMIC DNA]</scope>
    <source>
        <strain evidence="2 3">G-116</strain>
    </source>
</reference>
<dbReference type="RefSeq" id="WP_135484112.1">
    <property type="nucleotide sequence ID" value="NZ_SRMF01000007.1"/>
</dbReference>
<dbReference type="EMBL" id="SRMF01000007">
    <property type="protein sequence ID" value="TGG91701.1"/>
    <property type="molecule type" value="Genomic_DNA"/>
</dbReference>
<gene>
    <name evidence="2" type="ORF">E4656_15000</name>
</gene>
<comment type="caution">
    <text evidence="2">The sequence shown here is derived from an EMBL/GenBank/DDBJ whole genome shotgun (WGS) entry which is preliminary data.</text>
</comment>
<dbReference type="Gene3D" id="3.10.180.10">
    <property type="entry name" value="2,3-Dihydroxybiphenyl 1,2-Dioxygenase, domain 1"/>
    <property type="match status" value="1"/>
</dbReference>
<dbReference type="PANTHER" id="PTHR33990">
    <property type="entry name" value="PROTEIN YJDN-RELATED"/>
    <property type="match status" value="1"/>
</dbReference>
<protein>
    <submittedName>
        <fullName evidence="2">VOC family protein</fullName>
    </submittedName>
</protein>
<dbReference type="Gene3D" id="3.30.720.110">
    <property type="match status" value="1"/>
</dbReference>
<dbReference type="CDD" id="cd06588">
    <property type="entry name" value="PhnB_like"/>
    <property type="match status" value="1"/>
</dbReference>
<dbReference type="InterPro" id="IPR029068">
    <property type="entry name" value="Glyas_Bleomycin-R_OHBP_Dase"/>
</dbReference>